<evidence type="ECO:0000313" key="2">
    <source>
        <dbReference type="EMBL" id="CUU25023.1"/>
    </source>
</evidence>
<dbReference type="Pfam" id="PF02464">
    <property type="entry name" value="CinA"/>
    <property type="match status" value="1"/>
</dbReference>
<dbReference type="AlphaFoldDB" id="A0A0U5L516"/>
<dbReference type="KEGG" id="ege:EM595_2792"/>
<name>A0A0U5L516_9GAMM</name>
<dbReference type="EMBL" id="LN907827">
    <property type="protein sequence ID" value="CUU25023.1"/>
    <property type="molecule type" value="Genomic_DNA"/>
</dbReference>
<feature type="domain" description="CinA C-terminal" evidence="1">
    <location>
        <begin position="9"/>
        <end position="160"/>
    </location>
</feature>
<evidence type="ECO:0000313" key="3">
    <source>
        <dbReference type="Proteomes" id="UP000059419"/>
    </source>
</evidence>
<keyword evidence="3" id="KW-1185">Reference proteome</keyword>
<protein>
    <submittedName>
        <fullName evidence="2">Nicotinamide-nucleotide amidohydrolase PncC</fullName>
        <ecNumber evidence="2">3.5.1.42</ecNumber>
    </submittedName>
</protein>
<dbReference type="RefSeq" id="WP_222938628.1">
    <property type="nucleotide sequence ID" value="NZ_CP073262.1"/>
</dbReference>
<organism evidence="2 3">
    <name type="scientific">Duffyella gerundensis</name>
    <dbReference type="NCBI Taxonomy" id="1619313"/>
    <lineage>
        <taxon>Bacteria</taxon>
        <taxon>Pseudomonadati</taxon>
        <taxon>Pseudomonadota</taxon>
        <taxon>Gammaproteobacteria</taxon>
        <taxon>Enterobacterales</taxon>
        <taxon>Erwiniaceae</taxon>
        <taxon>Duffyella</taxon>
    </lineage>
</organism>
<proteinExistence type="predicted"/>
<dbReference type="PATRIC" id="fig|1619313.3.peg.2898"/>
<dbReference type="SUPFAM" id="SSF142433">
    <property type="entry name" value="CinA-like"/>
    <property type="match status" value="1"/>
</dbReference>
<dbReference type="NCBIfam" id="TIGR00199">
    <property type="entry name" value="PncC_domain"/>
    <property type="match status" value="1"/>
</dbReference>
<dbReference type="STRING" id="1619313.EM595_2792"/>
<sequence length="167" mass="17659">MISDRVLSELSEQTGKELLRLQRQVTAAESCTGGWIAKVFTDISGSSAWFERGFVTYSNEAKQQMLGVSAASLNTFGAVSEAVVREMASGALAAAHADYAISVSGIAGPDGGTQEKPVGTVWFGFASAAGEVAAISQHFQGDRDAVRRQSVAFSLNYLLNEFLKNSA</sequence>
<gene>
    <name evidence="2" type="primary">pncC</name>
    <name evidence="2" type="ORF">EM595_2792</name>
</gene>
<dbReference type="GO" id="GO:0019159">
    <property type="term" value="F:nicotinamide-nucleotide amidase activity"/>
    <property type="evidence" value="ECO:0007669"/>
    <property type="project" value="UniProtKB-EC"/>
</dbReference>
<reference evidence="3" key="1">
    <citation type="submission" date="2015-11" db="EMBL/GenBank/DDBJ databases">
        <authorList>
            <person name="Blom J."/>
        </authorList>
    </citation>
    <scope>NUCLEOTIDE SEQUENCE [LARGE SCALE GENOMIC DNA]</scope>
</reference>
<dbReference type="Proteomes" id="UP000059419">
    <property type="component" value="Chromosome 1"/>
</dbReference>
<dbReference type="InterPro" id="IPR036653">
    <property type="entry name" value="CinA-like_C"/>
</dbReference>
<dbReference type="Gene3D" id="3.90.950.20">
    <property type="entry name" value="CinA-like"/>
    <property type="match status" value="1"/>
</dbReference>
<evidence type="ECO:0000259" key="1">
    <source>
        <dbReference type="Pfam" id="PF02464"/>
    </source>
</evidence>
<dbReference type="EC" id="3.5.1.42" evidence="2"/>
<dbReference type="NCBIfam" id="NF002975">
    <property type="entry name" value="PRK03661.1"/>
    <property type="match status" value="1"/>
</dbReference>
<accession>A0A0U5L516</accession>
<dbReference type="InterPro" id="IPR008136">
    <property type="entry name" value="CinA_C"/>
</dbReference>
<keyword evidence="2" id="KW-0378">Hydrolase</keyword>
<dbReference type="GeneID" id="84612234"/>